<organism evidence="2 3">
    <name type="scientific">Paenimyroides baculatum</name>
    <dbReference type="NCBI Taxonomy" id="2608000"/>
    <lineage>
        <taxon>Bacteria</taxon>
        <taxon>Pseudomonadati</taxon>
        <taxon>Bacteroidota</taxon>
        <taxon>Flavobacteriia</taxon>
        <taxon>Flavobacteriales</taxon>
        <taxon>Flavobacteriaceae</taxon>
        <taxon>Paenimyroides</taxon>
    </lineage>
</organism>
<name>A0A5M6CMF9_9FLAO</name>
<evidence type="ECO:0000313" key="2">
    <source>
        <dbReference type="EMBL" id="KAA5534329.1"/>
    </source>
</evidence>
<dbReference type="EMBL" id="VWSG01000006">
    <property type="protein sequence ID" value="KAA5534329.1"/>
    <property type="molecule type" value="Genomic_DNA"/>
</dbReference>
<protein>
    <recommendedName>
        <fullName evidence="4">DUF975 family protein</fullName>
    </recommendedName>
</protein>
<gene>
    <name evidence="2" type="ORF">F0460_09480</name>
</gene>
<evidence type="ECO:0008006" key="4">
    <source>
        <dbReference type="Google" id="ProtNLM"/>
    </source>
</evidence>
<dbReference type="Proteomes" id="UP000325141">
    <property type="component" value="Unassembled WGS sequence"/>
</dbReference>
<evidence type="ECO:0000313" key="3">
    <source>
        <dbReference type="Proteomes" id="UP000325141"/>
    </source>
</evidence>
<feature type="transmembrane region" description="Helical" evidence="1">
    <location>
        <begin position="67"/>
        <end position="89"/>
    </location>
</feature>
<keyword evidence="1" id="KW-1133">Transmembrane helix</keyword>
<accession>A0A5M6CMF9</accession>
<feature type="transmembrane region" description="Helical" evidence="1">
    <location>
        <begin position="122"/>
        <end position="140"/>
    </location>
</feature>
<proteinExistence type="predicted"/>
<dbReference type="AlphaFoldDB" id="A0A5M6CMF9"/>
<keyword evidence="1" id="KW-0472">Membrane</keyword>
<reference evidence="2 3" key="1">
    <citation type="submission" date="2019-09" db="EMBL/GenBank/DDBJ databases">
        <title>Genome sequence and assembly of Flavobacterium sp.</title>
        <authorList>
            <person name="Chhetri G."/>
        </authorList>
    </citation>
    <scope>NUCLEOTIDE SEQUENCE [LARGE SCALE GENOMIC DNA]</scope>
    <source>
        <strain evidence="2 3">SNL9</strain>
    </source>
</reference>
<sequence>MSYEIDQLKLSEQIISLAKKVSVTAGLYIFLTFIIVSFIYMVGLISLIGSPDEFIKLSNQTIAEEFIAANATEIMIVNMVASIVLHYFFGGIYGMIKKVNAQPYADLGSAFTTIFSKQGLKALNVIILIQIITTAISYYLELAGFGLVGLGISLLIQLLTYFAVPSIYISNFNITKSVNFSIQTVNQKPGFLFAFIAFTYLLSFIGILFFGIGIVLTLPLNYIVAYSLYTHITEQQS</sequence>
<evidence type="ECO:0000256" key="1">
    <source>
        <dbReference type="SAM" id="Phobius"/>
    </source>
</evidence>
<feature type="transmembrane region" description="Helical" evidence="1">
    <location>
        <begin position="190"/>
        <end position="218"/>
    </location>
</feature>
<keyword evidence="3" id="KW-1185">Reference proteome</keyword>
<feature type="transmembrane region" description="Helical" evidence="1">
    <location>
        <begin position="21"/>
        <end position="47"/>
    </location>
</feature>
<dbReference type="RefSeq" id="WP_150012586.1">
    <property type="nucleotide sequence ID" value="NZ_VWSG01000006.1"/>
</dbReference>
<keyword evidence="1" id="KW-0812">Transmembrane</keyword>
<comment type="caution">
    <text evidence="2">The sequence shown here is derived from an EMBL/GenBank/DDBJ whole genome shotgun (WGS) entry which is preliminary data.</text>
</comment>
<feature type="transmembrane region" description="Helical" evidence="1">
    <location>
        <begin position="146"/>
        <end position="169"/>
    </location>
</feature>